<comment type="caution">
    <text evidence="2">The sequence shown here is derived from an EMBL/GenBank/DDBJ whole genome shotgun (WGS) entry which is preliminary data.</text>
</comment>
<protein>
    <submittedName>
        <fullName evidence="2">Uncharacterized protein</fullName>
    </submittedName>
</protein>
<gene>
    <name evidence="2" type="ORF">B9Z55_027997</name>
</gene>
<reference evidence="3" key="1">
    <citation type="submission" date="2017-10" db="EMBL/GenBank/DDBJ databases">
        <title>Rapid genome shrinkage in a self-fertile nematode reveals novel sperm competition proteins.</title>
        <authorList>
            <person name="Yin D."/>
            <person name="Schwarz E.M."/>
            <person name="Thomas C.G."/>
            <person name="Felde R.L."/>
            <person name="Korf I.F."/>
            <person name="Cutter A.D."/>
            <person name="Schartner C.M."/>
            <person name="Ralston E.J."/>
            <person name="Meyer B.J."/>
            <person name="Haag E.S."/>
        </authorList>
    </citation>
    <scope>NUCLEOTIDE SEQUENCE [LARGE SCALE GENOMIC DNA]</scope>
    <source>
        <strain evidence="3">JU1422</strain>
    </source>
</reference>
<dbReference type="Proteomes" id="UP000230233">
    <property type="component" value="Unassembled WGS sequence"/>
</dbReference>
<proteinExistence type="predicted"/>
<dbReference type="EMBL" id="PDUG01000015">
    <property type="protein sequence ID" value="PIC13137.1"/>
    <property type="molecule type" value="Genomic_DNA"/>
</dbReference>
<feature type="transmembrane region" description="Helical" evidence="1">
    <location>
        <begin position="55"/>
        <end position="79"/>
    </location>
</feature>
<accession>A0A2G5SDP3</accession>
<name>A0A2G5SDP3_9PELO</name>
<evidence type="ECO:0000256" key="1">
    <source>
        <dbReference type="SAM" id="Phobius"/>
    </source>
</evidence>
<evidence type="ECO:0000313" key="2">
    <source>
        <dbReference type="EMBL" id="PIC13137.1"/>
    </source>
</evidence>
<keyword evidence="1" id="KW-0812">Transmembrane</keyword>
<dbReference type="AlphaFoldDB" id="A0A2G5SDP3"/>
<evidence type="ECO:0000313" key="3">
    <source>
        <dbReference type="Proteomes" id="UP000230233"/>
    </source>
</evidence>
<organism evidence="2 3">
    <name type="scientific">Caenorhabditis nigoni</name>
    <dbReference type="NCBI Taxonomy" id="1611254"/>
    <lineage>
        <taxon>Eukaryota</taxon>
        <taxon>Metazoa</taxon>
        <taxon>Ecdysozoa</taxon>
        <taxon>Nematoda</taxon>
        <taxon>Chromadorea</taxon>
        <taxon>Rhabditida</taxon>
        <taxon>Rhabditina</taxon>
        <taxon>Rhabditomorpha</taxon>
        <taxon>Rhabditoidea</taxon>
        <taxon>Rhabditidae</taxon>
        <taxon>Peloderinae</taxon>
        <taxon>Caenorhabditis</taxon>
    </lineage>
</organism>
<keyword evidence="1" id="KW-1133">Transmembrane helix</keyword>
<keyword evidence="3" id="KW-1185">Reference proteome</keyword>
<keyword evidence="1" id="KW-0472">Membrane</keyword>
<sequence length="126" mass="14432">MRLSVGRIAATANRICALACLHAGVITSTTTNDPTIDLSTISFLNRVFQILVKTILMVFGVVFFVISAVLLIGLIFLAVHKIRIYWQFREFQIAERRRRDESLNDILMSDFLSHFLFLQCLFFFGI</sequence>